<dbReference type="SUPFAM" id="SSF52540">
    <property type="entry name" value="P-loop containing nucleoside triphosphate hydrolases"/>
    <property type="match status" value="1"/>
</dbReference>
<dbReference type="GO" id="GO:0005829">
    <property type="term" value="C:cytosol"/>
    <property type="evidence" value="ECO:0007669"/>
    <property type="project" value="TreeGrafter"/>
</dbReference>
<proteinExistence type="predicted"/>
<feature type="domain" description="6-phosphofructo-2-kinase" evidence="4">
    <location>
        <begin position="5"/>
        <end position="124"/>
    </location>
</feature>
<evidence type="ECO:0000313" key="5">
    <source>
        <dbReference type="EMBL" id="CAH7673176.1"/>
    </source>
</evidence>
<evidence type="ECO:0000313" key="6">
    <source>
        <dbReference type="Proteomes" id="UP001153365"/>
    </source>
</evidence>
<protein>
    <submittedName>
        <fullName evidence="5">Histidine phosphatase superfamily</fullName>
    </submittedName>
</protein>
<dbReference type="Gene3D" id="3.40.50.300">
    <property type="entry name" value="P-loop containing nucleotide triphosphate hydrolases"/>
    <property type="match status" value="1"/>
</dbReference>
<gene>
    <name evidence="5" type="ORF">PPACK8108_LOCUS8054</name>
</gene>
<dbReference type="SMART" id="SM00855">
    <property type="entry name" value="PGAM"/>
    <property type="match status" value="1"/>
</dbReference>
<evidence type="ECO:0000256" key="1">
    <source>
        <dbReference type="ARBA" id="ARBA00022741"/>
    </source>
</evidence>
<dbReference type="Pfam" id="PF00300">
    <property type="entry name" value="His_Phos_1"/>
    <property type="match status" value="1"/>
</dbReference>
<dbReference type="EMBL" id="CALTRL010001627">
    <property type="protein sequence ID" value="CAH7673176.1"/>
    <property type="molecule type" value="Genomic_DNA"/>
</dbReference>
<dbReference type="GO" id="GO:0003873">
    <property type="term" value="F:6-phosphofructo-2-kinase activity"/>
    <property type="evidence" value="ECO:0007669"/>
    <property type="project" value="InterPro"/>
</dbReference>
<dbReference type="PIRSF" id="PIRSF000709">
    <property type="entry name" value="6PFK_2-Ptase"/>
    <property type="match status" value="1"/>
</dbReference>
<dbReference type="CDD" id="cd07067">
    <property type="entry name" value="HP_PGM_like"/>
    <property type="match status" value="1"/>
</dbReference>
<dbReference type="GO" id="GO:0006000">
    <property type="term" value="P:fructose metabolic process"/>
    <property type="evidence" value="ECO:0007669"/>
    <property type="project" value="InterPro"/>
</dbReference>
<dbReference type="InterPro" id="IPR027417">
    <property type="entry name" value="P-loop_NTPase"/>
</dbReference>
<organism evidence="5 6">
    <name type="scientific">Phakopsora pachyrhizi</name>
    <name type="common">Asian soybean rust disease fungus</name>
    <dbReference type="NCBI Taxonomy" id="170000"/>
    <lineage>
        <taxon>Eukaryota</taxon>
        <taxon>Fungi</taxon>
        <taxon>Dikarya</taxon>
        <taxon>Basidiomycota</taxon>
        <taxon>Pucciniomycotina</taxon>
        <taxon>Pucciniomycetes</taxon>
        <taxon>Pucciniales</taxon>
        <taxon>Phakopsoraceae</taxon>
        <taxon>Phakopsora</taxon>
    </lineage>
</organism>
<dbReference type="PANTHER" id="PTHR10606:SF44">
    <property type="entry name" value="6-PHOSPHOFRUCTO 2-KINASE_FRUCTOSE 2,6-BISPHOSPHATASE LONG FORM"/>
    <property type="match status" value="1"/>
</dbReference>
<comment type="caution">
    <text evidence="5">The sequence shown here is derived from an EMBL/GenBank/DDBJ whole genome shotgun (WGS) entry which is preliminary data.</text>
</comment>
<dbReference type="AlphaFoldDB" id="A0AAV0AU06"/>
<dbReference type="PRINTS" id="PR00991">
    <property type="entry name" value="6PFRUCTKNASE"/>
</dbReference>
<dbReference type="Proteomes" id="UP001153365">
    <property type="component" value="Unassembled WGS sequence"/>
</dbReference>
<feature type="binding site" evidence="3">
    <location>
        <position position="182"/>
    </location>
    <ligand>
        <name>substrate</name>
    </ligand>
</feature>
<name>A0AAV0AU06_PHAPC</name>
<dbReference type="Gene3D" id="3.40.50.1240">
    <property type="entry name" value="Phosphoglycerate mutase-like"/>
    <property type="match status" value="1"/>
</dbReference>
<sequence length="293" mass="34050">MIKTDATNSTKARRDAIVSRVKKEKGIKLIFLESICTDPSIIQANVDVKVASGDPDYDGMPREKVREDFLRRIQHHESHYKTIDDKQLSYCKFVNVGYEVTINRIDNYLSSRVAFYLMNLYVTPRLIFFTRHGESQYNVEGKIGGDLCLSKRGLEYAKALPALIANSISDAPLTVWTSTLKRTIQTAGDLPYPKLTWKSLDKLDAGVCDGMTYEEIEATEHYPEDYAQRDDDKFNYRYRGGESYRDVVVRLEPVIMELERQENILIVCHQVKEKRKRRLTLFFKKRQTDRLEK</sequence>
<evidence type="ECO:0000259" key="4">
    <source>
        <dbReference type="Pfam" id="PF01591"/>
    </source>
</evidence>
<dbReference type="GO" id="GO:0005524">
    <property type="term" value="F:ATP binding"/>
    <property type="evidence" value="ECO:0007669"/>
    <property type="project" value="UniProtKB-KW"/>
</dbReference>
<feature type="binding site" evidence="3">
    <location>
        <begin position="131"/>
        <end position="138"/>
    </location>
    <ligand>
        <name>substrate</name>
    </ligand>
</feature>
<keyword evidence="1" id="KW-0547">Nucleotide-binding</keyword>
<dbReference type="GO" id="GO:0004331">
    <property type="term" value="F:fructose-2,6-bisphosphate 2-phosphatase activity"/>
    <property type="evidence" value="ECO:0007669"/>
    <property type="project" value="TreeGrafter"/>
</dbReference>
<dbReference type="InterPro" id="IPR013078">
    <property type="entry name" value="His_Pase_superF_clade-1"/>
</dbReference>
<evidence type="ECO:0000256" key="3">
    <source>
        <dbReference type="PIRSR" id="PIRSR613078-2"/>
    </source>
</evidence>
<dbReference type="InterPro" id="IPR003094">
    <property type="entry name" value="6Pfruct_kin"/>
</dbReference>
<dbReference type="SUPFAM" id="SSF53254">
    <property type="entry name" value="Phosphoglycerate mutase-like"/>
    <property type="match status" value="1"/>
</dbReference>
<keyword evidence="6" id="KW-1185">Reference proteome</keyword>
<accession>A0AAV0AU06</accession>
<dbReference type="Pfam" id="PF01591">
    <property type="entry name" value="6PF2K"/>
    <property type="match status" value="1"/>
</dbReference>
<keyword evidence="2" id="KW-0067">ATP-binding</keyword>
<dbReference type="InterPro" id="IPR013079">
    <property type="entry name" value="6Phosfructo_kin"/>
</dbReference>
<reference evidence="5" key="1">
    <citation type="submission" date="2022-06" db="EMBL/GenBank/DDBJ databases">
        <authorList>
            <consortium name="SYNGENTA / RWTH Aachen University"/>
        </authorList>
    </citation>
    <scope>NUCLEOTIDE SEQUENCE</scope>
</reference>
<dbReference type="PANTHER" id="PTHR10606">
    <property type="entry name" value="6-PHOSPHOFRUCTO-2-KINASE/FRUCTOSE-2,6-BISPHOSPHATASE"/>
    <property type="match status" value="1"/>
</dbReference>
<dbReference type="GO" id="GO:0006003">
    <property type="term" value="P:fructose 2,6-bisphosphate metabolic process"/>
    <property type="evidence" value="ECO:0007669"/>
    <property type="project" value="InterPro"/>
</dbReference>
<dbReference type="InterPro" id="IPR029033">
    <property type="entry name" value="His_PPase_superfam"/>
</dbReference>
<evidence type="ECO:0000256" key="2">
    <source>
        <dbReference type="ARBA" id="ARBA00022840"/>
    </source>
</evidence>